<dbReference type="InterPro" id="IPR009732">
    <property type="entry name" value="DUF1304"/>
</dbReference>
<dbReference type="Proteomes" id="UP000228976">
    <property type="component" value="Unassembled WGS sequence"/>
</dbReference>
<feature type="transmembrane region" description="Helical" evidence="1">
    <location>
        <begin position="78"/>
        <end position="97"/>
    </location>
</feature>
<dbReference type="EMBL" id="MWWU01000002">
    <property type="protein sequence ID" value="OZG56387.1"/>
    <property type="molecule type" value="Genomic_DNA"/>
</dbReference>
<evidence type="ECO:0000313" key="2">
    <source>
        <dbReference type="EMBL" id="OZG56387.1"/>
    </source>
</evidence>
<keyword evidence="1" id="KW-0812">Transmembrane</keyword>
<accession>A0A261FB48</accession>
<keyword evidence="1" id="KW-0472">Membrane</keyword>
<dbReference type="OrthoDB" id="9803832at2"/>
<dbReference type="AlphaFoldDB" id="A0A261FB48"/>
<feature type="transmembrane region" description="Helical" evidence="1">
    <location>
        <begin position="6"/>
        <end position="27"/>
    </location>
</feature>
<feature type="transmembrane region" description="Helical" evidence="1">
    <location>
        <begin position="104"/>
        <end position="122"/>
    </location>
</feature>
<feature type="transmembrane region" description="Helical" evidence="1">
    <location>
        <begin position="48"/>
        <end position="72"/>
    </location>
</feature>
<sequence length="123" mass="13355">MVWLMVVFSGLAALLSVFIWYLEAFSWDKQATKVFGHTAKEAQSTKEIAFNLGFYNLFLGLITAVGLVLFFFVKPAGVALIGAGLGSMLAASLLLFFTSPDKRAAAVKQGFLPLLGLIFLFLV</sequence>
<evidence type="ECO:0008006" key="4">
    <source>
        <dbReference type="Google" id="ProtNLM"/>
    </source>
</evidence>
<dbReference type="RefSeq" id="WP_094689923.1">
    <property type="nucleotide sequence ID" value="NZ_JACBYZ010000001.1"/>
</dbReference>
<name>A0A261FB48_9BIFI</name>
<evidence type="ECO:0000313" key="3">
    <source>
        <dbReference type="Proteomes" id="UP000228976"/>
    </source>
</evidence>
<gene>
    <name evidence="2" type="ORF">AEAE_0875</name>
</gene>
<reference evidence="2 3" key="1">
    <citation type="journal article" date="2017" name="BMC Genomics">
        <title>Comparative genomic and phylogenomic analyses of the Bifidobacteriaceae family.</title>
        <authorList>
            <person name="Lugli G.A."/>
            <person name="Milani C."/>
            <person name="Turroni F."/>
            <person name="Duranti S."/>
            <person name="Mancabelli L."/>
            <person name="Mangifesta M."/>
            <person name="Ferrario C."/>
            <person name="Modesto M."/>
            <person name="Mattarelli P."/>
            <person name="Jiri K."/>
            <person name="van Sinderen D."/>
            <person name="Ventura M."/>
        </authorList>
    </citation>
    <scope>NUCLEOTIDE SEQUENCE [LARGE SCALE GENOMIC DNA]</scope>
    <source>
        <strain evidence="2 3">LMG 21773</strain>
    </source>
</reference>
<keyword evidence="1" id="KW-1133">Transmembrane helix</keyword>
<evidence type="ECO:0000256" key="1">
    <source>
        <dbReference type="SAM" id="Phobius"/>
    </source>
</evidence>
<proteinExistence type="predicted"/>
<comment type="caution">
    <text evidence="2">The sequence shown here is derived from an EMBL/GenBank/DDBJ whole genome shotgun (WGS) entry which is preliminary data.</text>
</comment>
<dbReference type="Pfam" id="PF06993">
    <property type="entry name" value="DUF1304"/>
    <property type="match status" value="1"/>
</dbReference>
<protein>
    <recommendedName>
        <fullName evidence="4">Epimerase</fullName>
    </recommendedName>
</protein>
<keyword evidence="3" id="KW-1185">Reference proteome</keyword>
<organism evidence="2 3">
    <name type="scientific">Aeriscardovia aeriphila</name>
    <dbReference type="NCBI Taxonomy" id="218139"/>
    <lineage>
        <taxon>Bacteria</taxon>
        <taxon>Bacillati</taxon>
        <taxon>Actinomycetota</taxon>
        <taxon>Actinomycetes</taxon>
        <taxon>Bifidobacteriales</taxon>
        <taxon>Bifidobacteriaceae</taxon>
        <taxon>Aeriscardovia</taxon>
    </lineage>
</organism>